<dbReference type="EMBL" id="HBUE01199578">
    <property type="protein sequence ID" value="CAG6529057.1"/>
    <property type="molecule type" value="Transcribed_RNA"/>
</dbReference>
<name>A0A8D8JVU5_CULPI</name>
<dbReference type="AlphaFoldDB" id="A0A8D8JVU5"/>
<dbReference type="EMBL" id="HBUE01305731">
    <property type="protein sequence ID" value="CAG6580838.1"/>
    <property type="molecule type" value="Transcribed_RNA"/>
</dbReference>
<protein>
    <submittedName>
        <fullName evidence="1">(northern house mosquito) hypothetical protein</fullName>
    </submittedName>
</protein>
<organism evidence="1">
    <name type="scientific">Culex pipiens</name>
    <name type="common">House mosquito</name>
    <dbReference type="NCBI Taxonomy" id="7175"/>
    <lineage>
        <taxon>Eukaryota</taxon>
        <taxon>Metazoa</taxon>
        <taxon>Ecdysozoa</taxon>
        <taxon>Arthropoda</taxon>
        <taxon>Hexapoda</taxon>
        <taxon>Insecta</taxon>
        <taxon>Pterygota</taxon>
        <taxon>Neoptera</taxon>
        <taxon>Endopterygota</taxon>
        <taxon>Diptera</taxon>
        <taxon>Nematocera</taxon>
        <taxon>Culicoidea</taxon>
        <taxon>Culicidae</taxon>
        <taxon>Culicinae</taxon>
        <taxon>Culicini</taxon>
        <taxon>Culex</taxon>
        <taxon>Culex</taxon>
    </lineage>
</organism>
<accession>A0A8D8JVU5</accession>
<reference evidence="1" key="1">
    <citation type="submission" date="2021-05" db="EMBL/GenBank/DDBJ databases">
        <authorList>
            <person name="Alioto T."/>
            <person name="Alioto T."/>
            <person name="Gomez Garrido J."/>
        </authorList>
    </citation>
    <scope>NUCLEOTIDE SEQUENCE</scope>
</reference>
<sequence>MAVFQSITTMWRSLTRKLDDGFQLEGLPILTWKSPTWNRAKNICSASRLSTMRVYLSHWLPIRTCWRRIHSTSQANQAPRKPTTGTRTLSSCAGLHRSAMADLRLPSTFSKNALTAPSSGSDVPRLLATSARLR</sequence>
<proteinExistence type="predicted"/>
<dbReference type="EMBL" id="HBUE01111138">
    <property type="protein sequence ID" value="CAG6488935.1"/>
    <property type="molecule type" value="Transcribed_RNA"/>
</dbReference>
<dbReference type="EMBL" id="HBUE01305730">
    <property type="protein sequence ID" value="CAG6580829.1"/>
    <property type="molecule type" value="Transcribed_RNA"/>
</dbReference>
<dbReference type="EMBL" id="HBUE01199577">
    <property type="protein sequence ID" value="CAG6529048.1"/>
    <property type="molecule type" value="Transcribed_RNA"/>
</dbReference>
<evidence type="ECO:0000313" key="1">
    <source>
        <dbReference type="EMBL" id="CAG6580829.1"/>
    </source>
</evidence>